<evidence type="ECO:0000313" key="8">
    <source>
        <dbReference type="EMBL" id="MET4632848.1"/>
    </source>
</evidence>
<gene>
    <name evidence="8" type="ORF">ABIE08_000761</name>
</gene>
<dbReference type="InterPro" id="IPR027417">
    <property type="entry name" value="P-loop_NTPase"/>
</dbReference>
<proteinExistence type="inferred from homology"/>
<comment type="function">
    <text evidence="6">Part of the ABC transporter complex HmuTUV involved in hemin import. Responsible for energy coupling to the transport system.</text>
</comment>
<evidence type="ECO:0000256" key="1">
    <source>
        <dbReference type="ARBA" id="ARBA00005417"/>
    </source>
</evidence>
<protein>
    <submittedName>
        <fullName evidence="8">Iron complex transport system ATP-binding protein</fullName>
    </submittedName>
</protein>
<evidence type="ECO:0000256" key="2">
    <source>
        <dbReference type="ARBA" id="ARBA00022448"/>
    </source>
</evidence>
<sequence length="257" mass="26837">MAALLRAEGVGATLGRRQILSGVDFSLAAGEFVVVIGPNGAGKTTLVRRLAGLLDGKGAIYLGDQKAEAVSPRLRARKIGYLPQGHVFHWPLSVADVVALGRIPHASGAGDLGVEDRAAVLAALEATGTLEFADRSVTTLSGGERARVALARVLAGEPQIILADEPVAALDARYQFIVLDLLRARARAGAAVMAVLHDLSLAARYADRLVMMDGGRIVAEGSPEVVLTRQNLAVTFGIRAKIDTVEGQLIVTPQAAL</sequence>
<dbReference type="SMART" id="SM00382">
    <property type="entry name" value="AAA"/>
    <property type="match status" value="1"/>
</dbReference>
<dbReference type="SUPFAM" id="SSF52540">
    <property type="entry name" value="P-loop containing nucleoside triphosphate hydrolases"/>
    <property type="match status" value="1"/>
</dbReference>
<keyword evidence="2" id="KW-0813">Transport</keyword>
<dbReference type="PANTHER" id="PTHR42794">
    <property type="entry name" value="HEMIN IMPORT ATP-BINDING PROTEIN HMUV"/>
    <property type="match status" value="1"/>
</dbReference>
<dbReference type="GO" id="GO:0005524">
    <property type="term" value="F:ATP binding"/>
    <property type="evidence" value="ECO:0007669"/>
    <property type="project" value="UniProtKB-KW"/>
</dbReference>
<dbReference type="InterPro" id="IPR003439">
    <property type="entry name" value="ABC_transporter-like_ATP-bd"/>
</dbReference>
<dbReference type="Pfam" id="PF00005">
    <property type="entry name" value="ABC_tran"/>
    <property type="match status" value="1"/>
</dbReference>
<keyword evidence="4 8" id="KW-0067">ATP-binding</keyword>
<evidence type="ECO:0000259" key="7">
    <source>
        <dbReference type="PROSITE" id="PS50893"/>
    </source>
</evidence>
<keyword evidence="9" id="KW-1185">Reference proteome</keyword>
<dbReference type="RefSeq" id="WP_354548886.1">
    <property type="nucleotide sequence ID" value="NZ_JBEPSM010000001.1"/>
</dbReference>
<dbReference type="PROSITE" id="PS00211">
    <property type="entry name" value="ABC_TRANSPORTER_1"/>
    <property type="match status" value="1"/>
</dbReference>
<dbReference type="InterPro" id="IPR017871">
    <property type="entry name" value="ABC_transporter-like_CS"/>
</dbReference>
<organism evidence="8 9">
    <name type="scientific">Kaistia defluvii</name>
    <dbReference type="NCBI Taxonomy" id="410841"/>
    <lineage>
        <taxon>Bacteria</taxon>
        <taxon>Pseudomonadati</taxon>
        <taxon>Pseudomonadota</taxon>
        <taxon>Alphaproteobacteria</taxon>
        <taxon>Hyphomicrobiales</taxon>
        <taxon>Kaistiaceae</taxon>
        <taxon>Kaistia</taxon>
    </lineage>
</organism>
<evidence type="ECO:0000256" key="6">
    <source>
        <dbReference type="ARBA" id="ARBA00037066"/>
    </source>
</evidence>
<evidence type="ECO:0000313" key="9">
    <source>
        <dbReference type="Proteomes" id="UP001549321"/>
    </source>
</evidence>
<dbReference type="Proteomes" id="UP001549321">
    <property type="component" value="Unassembled WGS sequence"/>
</dbReference>
<dbReference type="PROSITE" id="PS50893">
    <property type="entry name" value="ABC_TRANSPORTER_2"/>
    <property type="match status" value="1"/>
</dbReference>
<evidence type="ECO:0000256" key="5">
    <source>
        <dbReference type="ARBA" id="ARBA00022967"/>
    </source>
</evidence>
<reference evidence="8 9" key="1">
    <citation type="submission" date="2024-06" db="EMBL/GenBank/DDBJ databases">
        <title>Sorghum-associated microbial communities from plants grown in Nebraska, USA.</title>
        <authorList>
            <person name="Schachtman D."/>
        </authorList>
    </citation>
    <scope>NUCLEOTIDE SEQUENCE [LARGE SCALE GENOMIC DNA]</scope>
    <source>
        <strain evidence="8 9">3207</strain>
    </source>
</reference>
<keyword evidence="3" id="KW-0547">Nucleotide-binding</keyword>
<comment type="similarity">
    <text evidence="1">Belongs to the ABC transporter superfamily.</text>
</comment>
<dbReference type="EMBL" id="JBEPSM010000001">
    <property type="protein sequence ID" value="MET4632848.1"/>
    <property type="molecule type" value="Genomic_DNA"/>
</dbReference>
<name>A0ABV2QWG1_9HYPH</name>
<accession>A0ABV2QWG1</accession>
<dbReference type="PANTHER" id="PTHR42794:SF1">
    <property type="entry name" value="HEMIN IMPORT ATP-BINDING PROTEIN HMUV"/>
    <property type="match status" value="1"/>
</dbReference>
<evidence type="ECO:0000256" key="4">
    <source>
        <dbReference type="ARBA" id="ARBA00022840"/>
    </source>
</evidence>
<comment type="caution">
    <text evidence="8">The sequence shown here is derived from an EMBL/GenBank/DDBJ whole genome shotgun (WGS) entry which is preliminary data.</text>
</comment>
<dbReference type="InterPro" id="IPR003593">
    <property type="entry name" value="AAA+_ATPase"/>
</dbReference>
<feature type="domain" description="ABC transporter" evidence="7">
    <location>
        <begin position="5"/>
        <end position="239"/>
    </location>
</feature>
<dbReference type="Gene3D" id="3.40.50.300">
    <property type="entry name" value="P-loop containing nucleotide triphosphate hydrolases"/>
    <property type="match status" value="1"/>
</dbReference>
<keyword evidence="5" id="KW-1278">Translocase</keyword>
<dbReference type="CDD" id="cd03214">
    <property type="entry name" value="ABC_Iron-Siderophores_B12_Hemin"/>
    <property type="match status" value="1"/>
</dbReference>
<evidence type="ECO:0000256" key="3">
    <source>
        <dbReference type="ARBA" id="ARBA00022741"/>
    </source>
</evidence>